<evidence type="ECO:0000313" key="1">
    <source>
        <dbReference type="EMBL" id="DAE21716.1"/>
    </source>
</evidence>
<protein>
    <submittedName>
        <fullName evidence="1">Head protein</fullName>
    </submittedName>
</protein>
<accession>A0A8S5QST0</accession>
<dbReference type="Gene3D" id="2.60.40.1080">
    <property type="match status" value="1"/>
</dbReference>
<organism evidence="1">
    <name type="scientific">Podoviridae sp. ctaUh10</name>
    <dbReference type="NCBI Taxonomy" id="2826563"/>
    <lineage>
        <taxon>Viruses</taxon>
        <taxon>Duplodnaviria</taxon>
        <taxon>Heunggongvirae</taxon>
        <taxon>Uroviricota</taxon>
        <taxon>Caudoviricetes</taxon>
    </lineage>
</organism>
<name>A0A8S5QST0_9CAUD</name>
<sequence length="571" mass="62297">MSNIRPLAGKGDVEIFNAVRNATSPQFQTRIPSATQGNIRNAVDTMRNFPYLRDEFTGVLIQRLIGLYIQHADWDDPLKLIGSPRTLKRYGSTYEQAAVGLVKARTRNFNKEYLGDDVYGRYSLPTASVFHPLTFDHYYPVTIPEDALLTAFDGESGMADYIAEIMNAPILSDRNDMYLMKTQCFAEYARKGGFYRIHTPDVGKADSTEADAKGLLRLIQQVANELKASPMSAMPRYNAMSWVTPWRDSEAILFATPQVIAALNVEALAAAFNIDKVNVPYRIIPIPEDMFGIGGQGGKVQAVLTTEDFFFCWDEMLETTNSPVNPIDGTRNIFYKHRGSITPNPFANAVLFWTGEGSTESVVLPDTLTTSTPVFELRVKKYGQNAVTPENVSRGDLVQVVSTITSANKDKATFQPKGIKYAVEGATSQFTTIDNDGILRCGLDETAETLKVTAQATYINPATPEIDQTVSDALSVPVVGEWLGGWKAGAIASLEIQGEKTVKANEHITLKAIATKTDGNKADVTNLAMWSVDQHATIVPNGVLTGTGAGSANVTVKFAGETGMTQITVNA</sequence>
<proteinExistence type="predicted"/>
<dbReference type="EMBL" id="BK015716">
    <property type="protein sequence ID" value="DAE21716.1"/>
    <property type="molecule type" value="Genomic_DNA"/>
</dbReference>
<dbReference type="Pfam" id="PF25622">
    <property type="entry name" value="Phi29_MCP"/>
    <property type="match status" value="1"/>
</dbReference>
<reference evidence="1" key="1">
    <citation type="journal article" date="2021" name="Proc. Natl. Acad. Sci. U.S.A.">
        <title>A Catalog of Tens of Thousands of Viruses from Human Metagenomes Reveals Hidden Associations with Chronic Diseases.</title>
        <authorList>
            <person name="Tisza M.J."/>
            <person name="Buck C.B."/>
        </authorList>
    </citation>
    <scope>NUCLEOTIDE SEQUENCE</scope>
    <source>
        <strain evidence="1">CtaUh10</strain>
    </source>
</reference>